<evidence type="ECO:0000313" key="3">
    <source>
        <dbReference type="EMBL" id="MBA5760941.1"/>
    </source>
</evidence>
<dbReference type="Gene3D" id="3.40.50.300">
    <property type="entry name" value="P-loop containing nucleotide triphosphate hydrolases"/>
    <property type="match status" value="1"/>
</dbReference>
<dbReference type="Pfam" id="PF13401">
    <property type="entry name" value="AAA_22"/>
    <property type="match status" value="1"/>
</dbReference>
<keyword evidence="4" id="KW-1185">Reference proteome</keyword>
<evidence type="ECO:0000259" key="2">
    <source>
        <dbReference type="Pfam" id="PF13401"/>
    </source>
</evidence>
<dbReference type="GO" id="GO:0016887">
    <property type="term" value="F:ATP hydrolysis activity"/>
    <property type="evidence" value="ECO:0007669"/>
    <property type="project" value="InterPro"/>
</dbReference>
<gene>
    <name evidence="3" type="ORF">H2O73_01195</name>
</gene>
<comment type="caution">
    <text evidence="3">The sequence shown here is derived from an EMBL/GenBank/DDBJ whole genome shotgun (WGS) entry which is preliminary data.</text>
</comment>
<dbReference type="SUPFAM" id="SSF52540">
    <property type="entry name" value="P-loop containing nucleoside triphosphate hydrolases"/>
    <property type="match status" value="1"/>
</dbReference>
<dbReference type="GO" id="GO:0005524">
    <property type="term" value="F:ATP binding"/>
    <property type="evidence" value="ECO:0007669"/>
    <property type="project" value="UniProtKB-KW"/>
</dbReference>
<organism evidence="3 4">
    <name type="scientific">Vibrio marinisediminis</name>
    <dbReference type="NCBI Taxonomy" id="2758441"/>
    <lineage>
        <taxon>Bacteria</taxon>
        <taxon>Pseudomonadati</taxon>
        <taxon>Pseudomonadota</taxon>
        <taxon>Gammaproteobacteria</taxon>
        <taxon>Vibrionales</taxon>
        <taxon>Vibrionaceae</taxon>
        <taxon>Vibrio</taxon>
    </lineage>
</organism>
<evidence type="ECO:0000313" key="4">
    <source>
        <dbReference type="Proteomes" id="UP000571701"/>
    </source>
</evidence>
<feature type="coiled-coil region" evidence="1">
    <location>
        <begin position="421"/>
        <end position="448"/>
    </location>
</feature>
<accession>A0A7W2IRZ2</accession>
<keyword evidence="1" id="KW-0175">Coiled coil</keyword>
<dbReference type="RefSeq" id="WP_182105712.1">
    <property type="nucleotide sequence ID" value="NZ_JACFYF010000001.1"/>
</dbReference>
<dbReference type="InterPro" id="IPR027417">
    <property type="entry name" value="P-loop_NTPase"/>
</dbReference>
<protein>
    <submittedName>
        <fullName evidence="3">ATP-binding protein</fullName>
    </submittedName>
</protein>
<dbReference type="AlphaFoldDB" id="A0A7W2IRZ2"/>
<dbReference type="InterPro" id="IPR049945">
    <property type="entry name" value="AAA_22"/>
</dbReference>
<sequence>MVKAKYIRHPNSALRGNPLIEGLGYPLSRTQLHECCNRSFVRDLDLNEVPVELHGYYIRSLLNNLLDVHICQDEMIEVYETIRQSIEVGYRKRNPLDPDHQRLLAAIERDKDSPLKAQNIKRLNLLGDSFSYLLCGLSGRGKTSMIHIALNHIDQVIEHDEYVDLDNNTVALSFTQVTYVYIQHHDRRGQKALLISILEAIDEETNEGYAYGNRNSSVKDLINSVRKAVILHGIATIIIDEAQNFASSPKDVKIGTNEKTSMKFVEEIFNTIGASLIFVGTFSTLELFSKEVTITRRTIRHGSMTLASCDVEGSFWKRLCNEILVTDLLAGASDDHVSLRQHVHYLSAGIPAIAVSLVNSTLSYLTYNTPENQTLTISALDYVFDKQFSLLREPIRALHEGNYHQFEDLKPMLLLEKANPKNKTEEQIRGIQVQAQEMEARLHQKQTNLLSGFVQMPSAEKPTPKYEVDATKESEALSPTNFISLLGGNS</sequence>
<keyword evidence="3" id="KW-0547">Nucleotide-binding</keyword>
<reference evidence="3 4" key="1">
    <citation type="submission" date="2020-07" db="EMBL/GenBank/DDBJ databases">
        <title>Vibrio marinisediminis sp. nov., isolated from marine sediment.</title>
        <authorList>
            <person name="Ji X."/>
        </authorList>
    </citation>
    <scope>NUCLEOTIDE SEQUENCE [LARGE SCALE GENOMIC DNA]</scope>
    <source>
        <strain evidence="3 4">404</strain>
    </source>
</reference>
<name>A0A7W2IRZ2_9VIBR</name>
<feature type="domain" description="ORC1/DEAH AAA+ ATPase" evidence="2">
    <location>
        <begin position="132"/>
        <end position="282"/>
    </location>
</feature>
<evidence type="ECO:0000256" key="1">
    <source>
        <dbReference type="SAM" id="Coils"/>
    </source>
</evidence>
<dbReference type="EMBL" id="JACFYF010000001">
    <property type="protein sequence ID" value="MBA5760941.1"/>
    <property type="molecule type" value="Genomic_DNA"/>
</dbReference>
<dbReference type="Proteomes" id="UP000571701">
    <property type="component" value="Unassembled WGS sequence"/>
</dbReference>
<keyword evidence="3" id="KW-0067">ATP-binding</keyword>
<proteinExistence type="predicted"/>